<dbReference type="Pfam" id="PF02515">
    <property type="entry name" value="CoA_transf_3"/>
    <property type="match status" value="1"/>
</dbReference>
<feature type="region of interest" description="Disordered" evidence="2">
    <location>
        <begin position="347"/>
        <end position="408"/>
    </location>
</feature>
<dbReference type="Proteomes" id="UP000019489">
    <property type="component" value="Unassembled WGS sequence"/>
</dbReference>
<dbReference type="InterPro" id="IPR050483">
    <property type="entry name" value="CoA-transferase_III_domain"/>
</dbReference>
<keyword evidence="1" id="KW-0808">Transferase</keyword>
<evidence type="ECO:0000256" key="2">
    <source>
        <dbReference type="SAM" id="MobiDB-lite"/>
    </source>
</evidence>
<sequence>MTSENGRPGAGSPADGPLAGLLVADFSRVLAGPLATMTLADLGADVVKVERPGAGDDTRQWGPPWTESSSAYFECVNRSKRSIALDLTDPADLAVARELAARADILVENHKSGALSRFGLGYDDLSELNPGLVYCSITGFGSRAGSAMPGYDFLVQAVGGLMSITGDAAGEPTKAGVALVDVLTGKDAVIGILAAVTERSRTGLGQHVEVDLLSSLLGSLANQAASYLSTGRSPGRLGNAHPSIAPYETLHCRDGLLAVACGNDGQFARLAQTLGRPELAADARFATNPQRVAHRSELVCVLETALASDDAEAWSTRLAAAGVPAGTVGDIGSGIELARTLGLEPTVPVGRGHPDQIRHPVTYSRSPVRRATPPPAVGEHDREIRQLIASPPPSHPSATGRHEMEHSE</sequence>
<accession>W9G2A7</accession>
<protein>
    <submittedName>
        <fullName evidence="3">Carnitine dehydratase</fullName>
    </submittedName>
</protein>
<dbReference type="Gene3D" id="3.40.50.10540">
    <property type="entry name" value="Crotonobetainyl-coa:carnitine coa-transferase, domain 1"/>
    <property type="match status" value="1"/>
</dbReference>
<comment type="caution">
    <text evidence="3">The sequence shown here is derived from an EMBL/GenBank/DDBJ whole genome shotgun (WGS) entry which is preliminary data.</text>
</comment>
<evidence type="ECO:0000313" key="3">
    <source>
        <dbReference type="EMBL" id="EWT00251.1"/>
    </source>
</evidence>
<evidence type="ECO:0000313" key="4">
    <source>
        <dbReference type="Proteomes" id="UP000019489"/>
    </source>
</evidence>
<dbReference type="STRING" id="1386089.N865_12925"/>
<dbReference type="InterPro" id="IPR023606">
    <property type="entry name" value="CoA-Trfase_III_dom_1_sf"/>
</dbReference>
<keyword evidence="4" id="KW-1185">Reference proteome</keyword>
<reference evidence="3 4" key="1">
    <citation type="submission" date="2013-08" db="EMBL/GenBank/DDBJ databases">
        <title>Intrasporangium oryzae NRRL B-24470.</title>
        <authorList>
            <person name="Liu H."/>
            <person name="Wang G."/>
        </authorList>
    </citation>
    <scope>NUCLEOTIDE SEQUENCE [LARGE SCALE GENOMIC DNA]</scope>
    <source>
        <strain evidence="3 4">NRRL B-24470</strain>
    </source>
</reference>
<dbReference type="eggNOG" id="COG1804">
    <property type="taxonomic scope" value="Bacteria"/>
</dbReference>
<dbReference type="EMBL" id="AWSA01000049">
    <property type="protein sequence ID" value="EWT00251.1"/>
    <property type="molecule type" value="Genomic_DNA"/>
</dbReference>
<proteinExistence type="predicted"/>
<dbReference type="PANTHER" id="PTHR48207:SF3">
    <property type="entry name" value="SUCCINATE--HYDROXYMETHYLGLUTARATE COA-TRANSFERASE"/>
    <property type="match status" value="1"/>
</dbReference>
<dbReference type="InterPro" id="IPR003673">
    <property type="entry name" value="CoA-Trfase_fam_III"/>
</dbReference>
<dbReference type="OrthoDB" id="9797653at2"/>
<dbReference type="AlphaFoldDB" id="W9G2A7"/>
<dbReference type="Gene3D" id="3.30.1540.10">
    <property type="entry name" value="formyl-coa transferase, domain 3"/>
    <property type="match status" value="1"/>
</dbReference>
<organism evidence="3 4">
    <name type="scientific">Intrasporangium oryzae NRRL B-24470</name>
    <dbReference type="NCBI Taxonomy" id="1386089"/>
    <lineage>
        <taxon>Bacteria</taxon>
        <taxon>Bacillati</taxon>
        <taxon>Actinomycetota</taxon>
        <taxon>Actinomycetes</taxon>
        <taxon>Micrococcales</taxon>
        <taxon>Intrasporangiaceae</taxon>
        <taxon>Intrasporangium</taxon>
    </lineage>
</organism>
<dbReference type="InterPro" id="IPR044855">
    <property type="entry name" value="CoA-Trfase_III_dom3_sf"/>
</dbReference>
<dbReference type="PANTHER" id="PTHR48207">
    <property type="entry name" value="SUCCINATE--HYDROXYMETHYLGLUTARATE COA-TRANSFERASE"/>
    <property type="match status" value="1"/>
</dbReference>
<dbReference type="GO" id="GO:0008410">
    <property type="term" value="F:CoA-transferase activity"/>
    <property type="evidence" value="ECO:0007669"/>
    <property type="project" value="TreeGrafter"/>
</dbReference>
<dbReference type="PATRIC" id="fig|1386089.3.peg.3511"/>
<evidence type="ECO:0000256" key="1">
    <source>
        <dbReference type="ARBA" id="ARBA00022679"/>
    </source>
</evidence>
<gene>
    <name evidence="3" type="ORF">N865_12925</name>
</gene>
<dbReference type="SUPFAM" id="SSF89796">
    <property type="entry name" value="CoA-transferase family III (CaiB/BaiF)"/>
    <property type="match status" value="1"/>
</dbReference>
<dbReference type="RefSeq" id="WP_051510905.1">
    <property type="nucleotide sequence ID" value="NZ_AWSA01000049.1"/>
</dbReference>
<name>W9G2A7_9MICO</name>